<comment type="similarity">
    <text evidence="2">Belongs to the pseudouridine synthase RluA family.</text>
</comment>
<dbReference type="InterPro" id="IPR050188">
    <property type="entry name" value="RluA_PseudoU_synthase"/>
</dbReference>
<dbReference type="STRING" id="396268.IV45_GL000869"/>
<evidence type="ECO:0000259" key="5">
    <source>
        <dbReference type="Pfam" id="PF00849"/>
    </source>
</evidence>
<evidence type="ECO:0000313" key="7">
    <source>
        <dbReference type="Proteomes" id="UP000050934"/>
    </source>
</evidence>
<dbReference type="GO" id="GO:0140098">
    <property type="term" value="F:catalytic activity, acting on RNA"/>
    <property type="evidence" value="ECO:0007669"/>
    <property type="project" value="UniProtKB-ARBA"/>
</dbReference>
<evidence type="ECO:0000313" key="6">
    <source>
        <dbReference type="EMBL" id="KRN58423.1"/>
    </source>
</evidence>
<dbReference type="RefSeq" id="WP_057741772.1">
    <property type="nucleotide sequence ID" value="NZ_JQBW01000010.1"/>
</dbReference>
<dbReference type="PANTHER" id="PTHR21600">
    <property type="entry name" value="MITOCHONDRIAL RNA PSEUDOURIDINE SYNTHASE"/>
    <property type="match status" value="1"/>
</dbReference>
<dbReference type="InterPro" id="IPR006224">
    <property type="entry name" value="PsdUridine_synth_RluA-like_CS"/>
</dbReference>
<accession>A0A0R2I8P7</accession>
<dbReference type="PATRIC" id="fig|396268.3.peg.882"/>
<evidence type="ECO:0000256" key="2">
    <source>
        <dbReference type="ARBA" id="ARBA00010876"/>
    </source>
</evidence>
<organism evidence="6 7">
    <name type="scientific">Limosilactobacillus secaliphilus</name>
    <dbReference type="NCBI Taxonomy" id="396268"/>
    <lineage>
        <taxon>Bacteria</taxon>
        <taxon>Bacillati</taxon>
        <taxon>Bacillota</taxon>
        <taxon>Bacilli</taxon>
        <taxon>Lactobacillales</taxon>
        <taxon>Lactobacillaceae</taxon>
        <taxon>Limosilactobacillus</taxon>
    </lineage>
</organism>
<dbReference type="SUPFAM" id="SSF55120">
    <property type="entry name" value="Pseudouridine synthase"/>
    <property type="match status" value="1"/>
</dbReference>
<feature type="domain" description="Pseudouridine synthase RsuA/RluA-like" evidence="5">
    <location>
        <begin position="94"/>
        <end position="244"/>
    </location>
</feature>
<dbReference type="Proteomes" id="UP000050934">
    <property type="component" value="Unassembled WGS sequence"/>
</dbReference>
<dbReference type="InterPro" id="IPR006145">
    <property type="entry name" value="PsdUridine_synth_RsuA/RluA"/>
</dbReference>
<proteinExistence type="inferred from homology"/>
<dbReference type="Pfam" id="PF00849">
    <property type="entry name" value="PseudoU_synth_2"/>
    <property type="match status" value="1"/>
</dbReference>
<dbReference type="PANTHER" id="PTHR21600:SF87">
    <property type="entry name" value="RNA PSEUDOURIDYLATE SYNTHASE DOMAIN-CONTAINING PROTEIN 1"/>
    <property type="match status" value="1"/>
</dbReference>
<evidence type="ECO:0000256" key="4">
    <source>
        <dbReference type="ARBA" id="ARBA00033164"/>
    </source>
</evidence>
<evidence type="ECO:0000256" key="3">
    <source>
        <dbReference type="ARBA" id="ARBA00031870"/>
    </source>
</evidence>
<dbReference type="GO" id="GO:0003723">
    <property type="term" value="F:RNA binding"/>
    <property type="evidence" value="ECO:0007669"/>
    <property type="project" value="InterPro"/>
</dbReference>
<gene>
    <name evidence="6" type="ORF">IV45_GL000869</name>
</gene>
<dbReference type="AlphaFoldDB" id="A0A0R2I8P7"/>
<keyword evidence="7" id="KW-1185">Reference proteome</keyword>
<dbReference type="CDD" id="cd02869">
    <property type="entry name" value="PseudoU_synth_RluA_like"/>
    <property type="match status" value="1"/>
</dbReference>
<dbReference type="Gene3D" id="3.30.2350.10">
    <property type="entry name" value="Pseudouridine synthase"/>
    <property type="match status" value="1"/>
</dbReference>
<evidence type="ECO:0000256" key="1">
    <source>
        <dbReference type="ARBA" id="ARBA00000073"/>
    </source>
</evidence>
<dbReference type="GO" id="GO:0009982">
    <property type="term" value="F:pseudouridine synthase activity"/>
    <property type="evidence" value="ECO:0007669"/>
    <property type="project" value="InterPro"/>
</dbReference>
<sequence>MVNWQIEETLGRTQEEISLRDLLSVQWLLPSRFVHFLRIRRHVLVNGRYRYMNQLVGPGDHICLQFSGEEFRTVNSHYLASPQPHLHVLFENRDLMVVDKPAGQKSHPNQPLENNTLMNDAQAYLQPQGQNAYMVHRIDQATSGAVIVAKNPIVVPILDRLMAQGRIHRSYLALIHGQLTPTHGSFNWPIGRDENDRRKRKVNGVHAQSAITEYEVVKANAQFSLVRLRLKTGRTHQIRVHLAHSGHPIVGDPLYSHDDHGPMLLHGDCQQLILPFKMTTCEIHDPLPPYFP</sequence>
<dbReference type="GO" id="GO:0000455">
    <property type="term" value="P:enzyme-directed rRNA pseudouridine synthesis"/>
    <property type="evidence" value="ECO:0007669"/>
    <property type="project" value="TreeGrafter"/>
</dbReference>
<dbReference type="PROSITE" id="PS01129">
    <property type="entry name" value="PSI_RLU"/>
    <property type="match status" value="1"/>
</dbReference>
<dbReference type="EMBL" id="JQBW01000010">
    <property type="protein sequence ID" value="KRN58423.1"/>
    <property type="molecule type" value="Genomic_DNA"/>
</dbReference>
<dbReference type="OrthoDB" id="9773999at2"/>
<protein>
    <recommendedName>
        <fullName evidence="3">RNA pseudouridylate synthase</fullName>
    </recommendedName>
    <alternativeName>
        <fullName evidence="4">RNA-uridine isomerase</fullName>
    </alternativeName>
</protein>
<name>A0A0R2I8P7_9LACO</name>
<comment type="catalytic activity">
    <reaction evidence="1">
        <text>a uridine in RNA = a pseudouridine in RNA</text>
        <dbReference type="Rhea" id="RHEA:48348"/>
        <dbReference type="Rhea" id="RHEA-COMP:12068"/>
        <dbReference type="Rhea" id="RHEA-COMP:12069"/>
        <dbReference type="ChEBI" id="CHEBI:65314"/>
        <dbReference type="ChEBI" id="CHEBI:65315"/>
    </reaction>
</comment>
<comment type="caution">
    <text evidence="6">The sequence shown here is derived from an EMBL/GenBank/DDBJ whole genome shotgun (WGS) entry which is preliminary data.</text>
</comment>
<dbReference type="InterPro" id="IPR020103">
    <property type="entry name" value="PsdUridine_synth_cat_dom_sf"/>
</dbReference>
<reference evidence="6 7" key="1">
    <citation type="journal article" date="2015" name="Genome Announc.">
        <title>Expanding the biotechnology potential of lactobacilli through comparative genomics of 213 strains and associated genera.</title>
        <authorList>
            <person name="Sun Z."/>
            <person name="Harris H.M."/>
            <person name="McCann A."/>
            <person name="Guo C."/>
            <person name="Argimon S."/>
            <person name="Zhang W."/>
            <person name="Yang X."/>
            <person name="Jeffery I.B."/>
            <person name="Cooney J.C."/>
            <person name="Kagawa T.F."/>
            <person name="Liu W."/>
            <person name="Song Y."/>
            <person name="Salvetti E."/>
            <person name="Wrobel A."/>
            <person name="Rasinkangas P."/>
            <person name="Parkhill J."/>
            <person name="Rea M.C."/>
            <person name="O'Sullivan O."/>
            <person name="Ritari J."/>
            <person name="Douillard F.P."/>
            <person name="Paul Ross R."/>
            <person name="Yang R."/>
            <person name="Briner A.E."/>
            <person name="Felis G.E."/>
            <person name="de Vos W.M."/>
            <person name="Barrangou R."/>
            <person name="Klaenhammer T.R."/>
            <person name="Caufield P.W."/>
            <person name="Cui Y."/>
            <person name="Zhang H."/>
            <person name="O'Toole P.W."/>
        </authorList>
    </citation>
    <scope>NUCLEOTIDE SEQUENCE [LARGE SCALE GENOMIC DNA]</scope>
    <source>
        <strain evidence="6 7">DSM 17896</strain>
    </source>
</reference>